<organism evidence="9 10">
    <name type="scientific">Fibrivirga algicola</name>
    <dbReference type="NCBI Taxonomy" id="2950420"/>
    <lineage>
        <taxon>Bacteria</taxon>
        <taxon>Pseudomonadati</taxon>
        <taxon>Bacteroidota</taxon>
        <taxon>Cytophagia</taxon>
        <taxon>Cytophagales</taxon>
        <taxon>Spirosomataceae</taxon>
        <taxon>Fibrivirga</taxon>
    </lineage>
</organism>
<evidence type="ECO:0000313" key="9">
    <source>
        <dbReference type="EMBL" id="NID09587.1"/>
    </source>
</evidence>
<keyword evidence="4 8" id="KW-0378">Hydrolase</keyword>
<evidence type="ECO:0000256" key="5">
    <source>
        <dbReference type="ARBA" id="ARBA00023124"/>
    </source>
</evidence>
<reference evidence="9" key="1">
    <citation type="submission" date="2024-05" db="EMBL/GenBank/DDBJ databases">
        <authorList>
            <person name="Jung D.-H."/>
        </authorList>
    </citation>
    <scope>NUCLEOTIDE SEQUENCE</scope>
    <source>
        <strain evidence="9">JA-25</strain>
    </source>
</reference>
<name>A0ABX0QF27_9BACT</name>
<dbReference type="RefSeq" id="WP_166691201.1">
    <property type="nucleotide sequence ID" value="NZ_WAEL01000002.1"/>
</dbReference>
<dbReference type="InterPro" id="IPR003738">
    <property type="entry name" value="SRAP"/>
</dbReference>
<dbReference type="Gene3D" id="3.90.1680.10">
    <property type="entry name" value="SOS response associated peptidase-like"/>
    <property type="match status" value="1"/>
</dbReference>
<dbReference type="Proteomes" id="UP000606008">
    <property type="component" value="Unassembled WGS sequence"/>
</dbReference>
<evidence type="ECO:0000256" key="3">
    <source>
        <dbReference type="ARBA" id="ARBA00022763"/>
    </source>
</evidence>
<keyword evidence="6" id="KW-0238">DNA-binding</keyword>
<evidence type="ECO:0000256" key="4">
    <source>
        <dbReference type="ARBA" id="ARBA00022801"/>
    </source>
</evidence>
<keyword evidence="10" id="KW-1185">Reference proteome</keyword>
<keyword evidence="5" id="KW-0190">Covalent protein-DNA linkage</keyword>
<evidence type="ECO:0000256" key="1">
    <source>
        <dbReference type="ARBA" id="ARBA00008136"/>
    </source>
</evidence>
<dbReference type="EC" id="3.4.-.-" evidence="8"/>
<sequence>MCFHTSLAADVPALEARFKASMPAAITLAPAFHINAYSFPAYPIITHQQPDQFRAIRWGLIPHWVKSKADADRLRVQTINARSETIYEKPSYRQAAKRAQRCIIPVTGFFEWHTDASNPKKQKYPFYLSTDQPITSIAGLWDEWPDPETGEVYTTFSLLTTDANPLLAAVHNEKKRMPCVLTPDAERAWLDDDLTERDALELLATTYPAEHMHSYSITKRITSRTEDTNVPEVLTPFSYSELAGKKELTA</sequence>
<protein>
    <recommendedName>
        <fullName evidence="8">Abasic site processing protein</fullName>
        <ecNumber evidence="8">3.4.-.-</ecNumber>
    </recommendedName>
</protein>
<evidence type="ECO:0000256" key="7">
    <source>
        <dbReference type="ARBA" id="ARBA00023239"/>
    </source>
</evidence>
<dbReference type="SUPFAM" id="SSF143081">
    <property type="entry name" value="BB1717-like"/>
    <property type="match status" value="1"/>
</dbReference>
<evidence type="ECO:0000313" key="10">
    <source>
        <dbReference type="Proteomes" id="UP000606008"/>
    </source>
</evidence>
<dbReference type="Pfam" id="PF02586">
    <property type="entry name" value="SRAP"/>
    <property type="match status" value="1"/>
</dbReference>
<evidence type="ECO:0000256" key="6">
    <source>
        <dbReference type="ARBA" id="ARBA00023125"/>
    </source>
</evidence>
<evidence type="ECO:0000256" key="8">
    <source>
        <dbReference type="RuleBase" id="RU364100"/>
    </source>
</evidence>
<keyword evidence="2 8" id="KW-0645">Protease</keyword>
<accession>A0ABX0QF27</accession>
<keyword evidence="7" id="KW-0456">Lyase</keyword>
<comment type="caution">
    <text evidence="9">The sequence shown here is derived from an EMBL/GenBank/DDBJ whole genome shotgun (WGS) entry which is preliminary data.</text>
</comment>
<evidence type="ECO:0000256" key="2">
    <source>
        <dbReference type="ARBA" id="ARBA00022670"/>
    </source>
</evidence>
<comment type="similarity">
    <text evidence="1 8">Belongs to the SOS response-associated peptidase family.</text>
</comment>
<gene>
    <name evidence="9" type="ORF">F7231_05350</name>
</gene>
<dbReference type="EMBL" id="WAEL01000002">
    <property type="protein sequence ID" value="NID09587.1"/>
    <property type="molecule type" value="Genomic_DNA"/>
</dbReference>
<keyword evidence="3" id="KW-0227">DNA damage</keyword>
<proteinExistence type="inferred from homology"/>
<dbReference type="PANTHER" id="PTHR13604">
    <property type="entry name" value="DC12-RELATED"/>
    <property type="match status" value="1"/>
</dbReference>
<dbReference type="PANTHER" id="PTHR13604:SF0">
    <property type="entry name" value="ABASIC SITE PROCESSING PROTEIN HMCES"/>
    <property type="match status" value="1"/>
</dbReference>
<dbReference type="InterPro" id="IPR036590">
    <property type="entry name" value="SRAP-like"/>
</dbReference>